<protein>
    <submittedName>
        <fullName evidence="1">Uncharacterized protein</fullName>
    </submittedName>
</protein>
<dbReference type="STRING" id="1817824.A2751_05405"/>
<comment type="caution">
    <text evidence="1">The sequence shown here is derived from an EMBL/GenBank/DDBJ whole genome shotgun (WGS) entry which is preliminary data.</text>
</comment>
<gene>
    <name evidence="1" type="ORF">A2751_05405</name>
</gene>
<accession>A0A1F5NP25</accession>
<proteinExistence type="predicted"/>
<sequence length="88" mass="10115">MAKRKSRQDRMVEACERLAEMGAAKKLNGGGYQLFTNLPPEVSEKIAQNWANRCSEEFSKLDEAAKIKKKEWRQKNKLPFRVQLATTS</sequence>
<dbReference type="AlphaFoldDB" id="A0A1F5NP25"/>
<organism evidence="1 2">
    <name type="scientific">Candidatus Doudnabacteria bacterium RIFCSPHIGHO2_01_FULL_46_14</name>
    <dbReference type="NCBI Taxonomy" id="1817824"/>
    <lineage>
        <taxon>Bacteria</taxon>
        <taxon>Candidatus Doudnaibacteriota</taxon>
    </lineage>
</organism>
<evidence type="ECO:0000313" key="2">
    <source>
        <dbReference type="Proteomes" id="UP000176864"/>
    </source>
</evidence>
<dbReference type="EMBL" id="MFEK01000003">
    <property type="protein sequence ID" value="OGE79439.1"/>
    <property type="molecule type" value="Genomic_DNA"/>
</dbReference>
<dbReference type="Proteomes" id="UP000176864">
    <property type="component" value="Unassembled WGS sequence"/>
</dbReference>
<evidence type="ECO:0000313" key="1">
    <source>
        <dbReference type="EMBL" id="OGE79439.1"/>
    </source>
</evidence>
<reference evidence="1 2" key="1">
    <citation type="journal article" date="2016" name="Nat. Commun.">
        <title>Thousands of microbial genomes shed light on interconnected biogeochemical processes in an aquifer system.</title>
        <authorList>
            <person name="Anantharaman K."/>
            <person name="Brown C.T."/>
            <person name="Hug L.A."/>
            <person name="Sharon I."/>
            <person name="Castelle C.J."/>
            <person name="Probst A.J."/>
            <person name="Thomas B.C."/>
            <person name="Singh A."/>
            <person name="Wilkins M.J."/>
            <person name="Karaoz U."/>
            <person name="Brodie E.L."/>
            <person name="Williams K.H."/>
            <person name="Hubbard S.S."/>
            <person name="Banfield J.F."/>
        </authorList>
    </citation>
    <scope>NUCLEOTIDE SEQUENCE [LARGE SCALE GENOMIC DNA]</scope>
</reference>
<name>A0A1F5NP25_9BACT</name>